<accession>A0ABP3E2H3</accession>
<reference evidence="2" key="1">
    <citation type="journal article" date="2019" name="Int. J. Syst. Evol. Microbiol.">
        <title>The Global Catalogue of Microorganisms (GCM) 10K type strain sequencing project: providing services to taxonomists for standard genome sequencing and annotation.</title>
        <authorList>
            <consortium name="The Broad Institute Genomics Platform"/>
            <consortium name="The Broad Institute Genome Sequencing Center for Infectious Disease"/>
            <person name="Wu L."/>
            <person name="Ma J."/>
        </authorList>
    </citation>
    <scope>NUCLEOTIDE SEQUENCE [LARGE SCALE GENOMIC DNA]</scope>
    <source>
        <strain evidence="2">JCM 3380</strain>
    </source>
</reference>
<dbReference type="Proteomes" id="UP001500416">
    <property type="component" value="Unassembled WGS sequence"/>
</dbReference>
<name>A0ABP3E2H3_9PSEU</name>
<comment type="caution">
    <text evidence="1">The sequence shown here is derived from an EMBL/GenBank/DDBJ whole genome shotgun (WGS) entry which is preliminary data.</text>
</comment>
<dbReference type="Gene3D" id="2.30.29.80">
    <property type="match status" value="1"/>
</dbReference>
<dbReference type="RefSeq" id="WP_343936742.1">
    <property type="nucleotide sequence ID" value="NZ_BAAABU010000015.1"/>
</dbReference>
<dbReference type="InterPro" id="IPR036913">
    <property type="entry name" value="YegP-like_sf"/>
</dbReference>
<protein>
    <recommendedName>
        <fullName evidence="3">DUF1508 domain-containing protein</fullName>
    </recommendedName>
</protein>
<gene>
    <name evidence="1" type="ORF">GCM10010492_54350</name>
</gene>
<organism evidence="1 2">
    <name type="scientific">Saccharothrix mutabilis subsp. mutabilis</name>
    <dbReference type="NCBI Taxonomy" id="66855"/>
    <lineage>
        <taxon>Bacteria</taxon>
        <taxon>Bacillati</taxon>
        <taxon>Actinomycetota</taxon>
        <taxon>Actinomycetes</taxon>
        <taxon>Pseudonocardiales</taxon>
        <taxon>Pseudonocardiaceae</taxon>
        <taxon>Saccharothrix</taxon>
    </lineage>
</organism>
<evidence type="ECO:0008006" key="3">
    <source>
        <dbReference type="Google" id="ProtNLM"/>
    </source>
</evidence>
<proteinExistence type="predicted"/>
<dbReference type="EMBL" id="BAAABU010000015">
    <property type="protein sequence ID" value="GAA0247755.1"/>
    <property type="molecule type" value="Genomic_DNA"/>
</dbReference>
<dbReference type="SUPFAM" id="SSF160113">
    <property type="entry name" value="YegP-like"/>
    <property type="match status" value="1"/>
</dbReference>
<evidence type="ECO:0000313" key="1">
    <source>
        <dbReference type="EMBL" id="GAA0247755.1"/>
    </source>
</evidence>
<evidence type="ECO:0000313" key="2">
    <source>
        <dbReference type="Proteomes" id="UP001500416"/>
    </source>
</evidence>
<keyword evidence="2" id="KW-1185">Reference proteome</keyword>
<sequence>MAVARFQIYRSAPAGVTWRFLSANNRSLGQAVGSFPSVDACALAVARLRESLAGSTPAVARDTQLWSWRLRLGAADVAVSSRKYHRRVQAQHACRSFLELVVEAPVATAEHF</sequence>